<feature type="transmembrane region" description="Helical" evidence="7">
    <location>
        <begin position="50"/>
        <end position="73"/>
    </location>
</feature>
<dbReference type="GO" id="GO:0006508">
    <property type="term" value="P:proteolysis"/>
    <property type="evidence" value="ECO:0007669"/>
    <property type="project" value="UniProtKB-KW"/>
</dbReference>
<organism evidence="9 10">
    <name type="scientific">Rapidithrix thailandica</name>
    <dbReference type="NCBI Taxonomy" id="413964"/>
    <lineage>
        <taxon>Bacteria</taxon>
        <taxon>Pseudomonadati</taxon>
        <taxon>Bacteroidota</taxon>
        <taxon>Cytophagia</taxon>
        <taxon>Cytophagales</taxon>
        <taxon>Flammeovirgaceae</taxon>
        <taxon>Rapidithrix</taxon>
    </lineage>
</organism>
<feature type="domain" description="Peptidase S54 rhomboid" evidence="8">
    <location>
        <begin position="172"/>
        <end position="260"/>
    </location>
</feature>
<keyword evidence="3 7" id="KW-0812">Transmembrane</keyword>
<evidence type="ECO:0000256" key="5">
    <source>
        <dbReference type="ARBA" id="ARBA00022989"/>
    </source>
</evidence>
<feature type="transmembrane region" description="Helical" evidence="7">
    <location>
        <begin position="183"/>
        <end position="204"/>
    </location>
</feature>
<feature type="domain" description="Peptidase S54 rhomboid" evidence="8">
    <location>
        <begin position="46"/>
        <end position="103"/>
    </location>
</feature>
<dbReference type="GO" id="GO:0016020">
    <property type="term" value="C:membrane"/>
    <property type="evidence" value="ECO:0007669"/>
    <property type="project" value="UniProtKB-SubCell"/>
</dbReference>
<comment type="similarity">
    <text evidence="2">Belongs to the peptidase S54 family.</text>
</comment>
<feature type="transmembrane region" description="Helical" evidence="7">
    <location>
        <begin position="216"/>
        <end position="233"/>
    </location>
</feature>
<evidence type="ECO:0000256" key="1">
    <source>
        <dbReference type="ARBA" id="ARBA00004141"/>
    </source>
</evidence>
<dbReference type="RefSeq" id="WP_346823137.1">
    <property type="nucleotide sequence ID" value="NZ_JBDKWZ010000013.1"/>
</dbReference>
<evidence type="ECO:0000259" key="8">
    <source>
        <dbReference type="Pfam" id="PF01694"/>
    </source>
</evidence>
<protein>
    <submittedName>
        <fullName evidence="9">Rhomboid family intramembrane serine protease</fullName>
        <ecNumber evidence="9">3.4.21.-</ecNumber>
    </submittedName>
</protein>
<accession>A0AAW9SI54</accession>
<comment type="caution">
    <text evidence="9">The sequence shown here is derived from an EMBL/GenBank/DDBJ whole genome shotgun (WGS) entry which is preliminary data.</text>
</comment>
<proteinExistence type="inferred from homology"/>
<dbReference type="EC" id="3.4.21.-" evidence="9"/>
<evidence type="ECO:0000256" key="2">
    <source>
        <dbReference type="ARBA" id="ARBA00009045"/>
    </source>
</evidence>
<feature type="transmembrane region" description="Helical" evidence="7">
    <location>
        <begin position="12"/>
        <end position="30"/>
    </location>
</feature>
<keyword evidence="9" id="KW-0645">Protease</keyword>
<dbReference type="SUPFAM" id="SSF144091">
    <property type="entry name" value="Rhomboid-like"/>
    <property type="match status" value="1"/>
</dbReference>
<feature type="transmembrane region" description="Helical" evidence="7">
    <location>
        <begin position="85"/>
        <end position="103"/>
    </location>
</feature>
<name>A0AAW9SI54_9BACT</name>
<keyword evidence="10" id="KW-1185">Reference proteome</keyword>
<evidence type="ECO:0000256" key="6">
    <source>
        <dbReference type="ARBA" id="ARBA00023136"/>
    </source>
</evidence>
<evidence type="ECO:0000313" key="10">
    <source>
        <dbReference type="Proteomes" id="UP001403385"/>
    </source>
</evidence>
<dbReference type="InterPro" id="IPR050925">
    <property type="entry name" value="Rhomboid_protease_S54"/>
</dbReference>
<dbReference type="EMBL" id="JBDKWZ010000013">
    <property type="protein sequence ID" value="MEN7550356.1"/>
    <property type="molecule type" value="Genomic_DNA"/>
</dbReference>
<comment type="subcellular location">
    <subcellularLocation>
        <location evidence="1">Membrane</location>
        <topology evidence="1">Multi-pass membrane protein</topology>
    </subcellularLocation>
</comment>
<dbReference type="GO" id="GO:0004252">
    <property type="term" value="F:serine-type endopeptidase activity"/>
    <property type="evidence" value="ECO:0007669"/>
    <property type="project" value="InterPro"/>
</dbReference>
<dbReference type="Pfam" id="PF01694">
    <property type="entry name" value="Rhomboid"/>
    <property type="match status" value="2"/>
</dbReference>
<keyword evidence="4 9" id="KW-0378">Hydrolase</keyword>
<sequence>MRFNITPVVKSLLIINILIFALDAILPMNLNELLALRHIQSEYFKPYQFITYMFLHANLGHVFFNMLGLFFFGPLLEQVLGPKRFLTFYMIAGIGAGVLYGGVNYYEINRVEKAVNEYIADPNPDAFVTFFYDHGEDYLKRTREYTRVFQFMNEQFPEAPNEPQNIESSIQIANNVYYIASNFSTMVGASGAIFGILMAMALLFPNMEVMLLFPPIPLKIKYMVLIFGGYSIYSILQDNPGDNVAHLAHLGGMLFGFVLVKYWKLPRYH</sequence>
<evidence type="ECO:0000256" key="4">
    <source>
        <dbReference type="ARBA" id="ARBA00022801"/>
    </source>
</evidence>
<reference evidence="9 10" key="1">
    <citation type="submission" date="2024-04" db="EMBL/GenBank/DDBJ databases">
        <title>Novel genus in family Flammeovirgaceae.</title>
        <authorList>
            <person name="Nguyen T.H."/>
            <person name="Vuong T.Q."/>
            <person name="Le H."/>
            <person name="Kim S.-G."/>
        </authorList>
    </citation>
    <scope>NUCLEOTIDE SEQUENCE [LARGE SCALE GENOMIC DNA]</scope>
    <source>
        <strain evidence="9 10">JCM 23209</strain>
    </source>
</reference>
<dbReference type="AlphaFoldDB" id="A0AAW9SI54"/>
<dbReference type="InterPro" id="IPR022764">
    <property type="entry name" value="Peptidase_S54_rhomboid_dom"/>
</dbReference>
<dbReference type="Gene3D" id="1.20.1540.10">
    <property type="entry name" value="Rhomboid-like"/>
    <property type="match status" value="1"/>
</dbReference>
<keyword evidence="5 7" id="KW-1133">Transmembrane helix</keyword>
<evidence type="ECO:0000256" key="3">
    <source>
        <dbReference type="ARBA" id="ARBA00022692"/>
    </source>
</evidence>
<evidence type="ECO:0000256" key="7">
    <source>
        <dbReference type="SAM" id="Phobius"/>
    </source>
</evidence>
<dbReference type="Proteomes" id="UP001403385">
    <property type="component" value="Unassembled WGS sequence"/>
</dbReference>
<keyword evidence="6 7" id="KW-0472">Membrane</keyword>
<dbReference type="PANTHER" id="PTHR43731:SF14">
    <property type="entry name" value="PRESENILIN-ASSOCIATED RHOMBOID-LIKE PROTEIN, MITOCHONDRIAL"/>
    <property type="match status" value="1"/>
</dbReference>
<evidence type="ECO:0000313" key="9">
    <source>
        <dbReference type="EMBL" id="MEN7550356.1"/>
    </source>
</evidence>
<feature type="transmembrane region" description="Helical" evidence="7">
    <location>
        <begin position="245"/>
        <end position="263"/>
    </location>
</feature>
<dbReference type="InterPro" id="IPR035952">
    <property type="entry name" value="Rhomboid-like_sf"/>
</dbReference>
<gene>
    <name evidence="9" type="ORF">AAG747_20730</name>
</gene>
<dbReference type="PANTHER" id="PTHR43731">
    <property type="entry name" value="RHOMBOID PROTEASE"/>
    <property type="match status" value="1"/>
</dbReference>